<feature type="coiled-coil region" evidence="6">
    <location>
        <begin position="52"/>
        <end position="93"/>
    </location>
</feature>
<dbReference type="InterPro" id="IPR013384">
    <property type="entry name" value="Flagell_FlgL"/>
</dbReference>
<protein>
    <submittedName>
        <fullName evidence="8">Flagellar hook-associated protein 3 FlgL</fullName>
    </submittedName>
</protein>
<evidence type="ECO:0000256" key="2">
    <source>
        <dbReference type="ARBA" id="ARBA00004613"/>
    </source>
</evidence>
<dbReference type="Proteomes" id="UP000184268">
    <property type="component" value="Unassembled WGS sequence"/>
</dbReference>
<keyword evidence="8" id="KW-0282">Flagellum</keyword>
<keyword evidence="6" id="KW-0175">Coiled coil</keyword>
<keyword evidence="4" id="KW-0964">Secreted</keyword>
<evidence type="ECO:0000313" key="9">
    <source>
        <dbReference type="Proteomes" id="UP000184268"/>
    </source>
</evidence>
<evidence type="ECO:0000259" key="7">
    <source>
        <dbReference type="Pfam" id="PF00669"/>
    </source>
</evidence>
<accession>A0A1M5YAR5</accession>
<dbReference type="GO" id="GO:0009424">
    <property type="term" value="C:bacterial-type flagellum hook"/>
    <property type="evidence" value="ECO:0007669"/>
    <property type="project" value="InterPro"/>
</dbReference>
<proteinExistence type="inferred from homology"/>
<dbReference type="SUPFAM" id="SSF64518">
    <property type="entry name" value="Phase 1 flagellin"/>
    <property type="match status" value="1"/>
</dbReference>
<dbReference type="STRING" id="299255.SAMN02745129_4019"/>
<keyword evidence="8" id="KW-0969">Cilium</keyword>
<comment type="similarity">
    <text evidence="3">Belongs to the bacterial flagellin family.</text>
</comment>
<evidence type="ECO:0000256" key="3">
    <source>
        <dbReference type="ARBA" id="ARBA00005709"/>
    </source>
</evidence>
<dbReference type="InterPro" id="IPR001492">
    <property type="entry name" value="Flagellin"/>
</dbReference>
<dbReference type="Gene3D" id="1.20.1330.10">
    <property type="entry name" value="f41 fragment of flagellin, N-terminal domain"/>
    <property type="match status" value="2"/>
</dbReference>
<evidence type="ECO:0000256" key="1">
    <source>
        <dbReference type="ARBA" id="ARBA00004365"/>
    </source>
</evidence>
<feature type="domain" description="Flagellin N-terminal" evidence="7">
    <location>
        <begin position="3"/>
        <end position="141"/>
    </location>
</feature>
<dbReference type="OrthoDB" id="9768249at2"/>
<keyword evidence="8" id="KW-0966">Cell projection</keyword>
<dbReference type="PANTHER" id="PTHR42792">
    <property type="entry name" value="FLAGELLIN"/>
    <property type="match status" value="1"/>
</dbReference>
<comment type="subcellular location">
    <subcellularLocation>
        <location evidence="1">Bacterial flagellum</location>
    </subcellularLocation>
    <subcellularLocation>
        <location evidence="2">Secreted</location>
    </subcellularLocation>
</comment>
<keyword evidence="5" id="KW-0975">Bacterial flagellum</keyword>
<name>A0A1M5YAR5_9GAMM</name>
<gene>
    <name evidence="8" type="ORF">SAMN02745129_4019</name>
</gene>
<evidence type="ECO:0000256" key="4">
    <source>
        <dbReference type="ARBA" id="ARBA00022525"/>
    </source>
</evidence>
<dbReference type="RefSeq" id="WP_067663672.1">
    <property type="nucleotide sequence ID" value="NZ_FQXG01000007.1"/>
</dbReference>
<dbReference type="NCBIfam" id="TIGR02550">
    <property type="entry name" value="flagell_flgL"/>
    <property type="match status" value="1"/>
</dbReference>
<dbReference type="GO" id="GO:0071973">
    <property type="term" value="P:bacterial-type flagellum-dependent cell motility"/>
    <property type="evidence" value="ECO:0007669"/>
    <property type="project" value="InterPro"/>
</dbReference>
<dbReference type="GO" id="GO:0005576">
    <property type="term" value="C:extracellular region"/>
    <property type="evidence" value="ECO:0007669"/>
    <property type="project" value="UniProtKB-SubCell"/>
</dbReference>
<dbReference type="InterPro" id="IPR001029">
    <property type="entry name" value="Flagellin_N"/>
</dbReference>
<dbReference type="AlphaFoldDB" id="A0A1M5YAR5"/>
<evidence type="ECO:0000256" key="6">
    <source>
        <dbReference type="SAM" id="Coils"/>
    </source>
</evidence>
<dbReference type="PANTHER" id="PTHR42792:SF1">
    <property type="entry name" value="FLAGELLAR HOOK-ASSOCIATED PROTEIN 3"/>
    <property type="match status" value="1"/>
</dbReference>
<dbReference type="EMBL" id="FQXG01000007">
    <property type="protein sequence ID" value="SHI09137.1"/>
    <property type="molecule type" value="Genomic_DNA"/>
</dbReference>
<evidence type="ECO:0000256" key="5">
    <source>
        <dbReference type="ARBA" id="ARBA00023143"/>
    </source>
</evidence>
<organism evidence="8 9">
    <name type="scientific">Ferrimonas marina</name>
    <dbReference type="NCBI Taxonomy" id="299255"/>
    <lineage>
        <taxon>Bacteria</taxon>
        <taxon>Pseudomonadati</taxon>
        <taxon>Pseudomonadota</taxon>
        <taxon>Gammaproteobacteria</taxon>
        <taxon>Alteromonadales</taxon>
        <taxon>Ferrimonadaceae</taxon>
        <taxon>Ferrimonas</taxon>
    </lineage>
</organism>
<dbReference type="GO" id="GO:0005198">
    <property type="term" value="F:structural molecule activity"/>
    <property type="evidence" value="ECO:0007669"/>
    <property type="project" value="InterPro"/>
</dbReference>
<dbReference type="Pfam" id="PF00669">
    <property type="entry name" value="Flagellin_N"/>
    <property type="match status" value="1"/>
</dbReference>
<sequence>MRVSTNQFYNLNTQNITGLQSNTNKILQEISSGKRVNTAKDDPVGAIMIENLRQQNVQLNQYKSNITLANNRLTQLESRLGEYENQLLSTRDKLLQGNDGALGASDRSALALDIREEMEAIIALANNQDEGGNYLFAGFQTDTVPFVKDANGDVVYMGDDGRRRATIADGVSVPVSENGQRLFMASPNASGDYRADYSNAIMSGEQFFVESAKIIDPATHVPGPFEIQFLDDGAGNVDVQVVDGGGAVLLPPQPFDASQPLQFNGMEVAMTGEPSIGDRVGLDQQSEVDIFSIMNRAAEMLEDPAGLGDPVVQAEYAQLIADITETQIHASVVRAETGNYLRSLDTFEDQHLSMELVTSSAQSTLEDLDYAKAITEFEKQSLALNTVTQTFGKVNNLTLFNYI</sequence>
<reference evidence="8 9" key="1">
    <citation type="submission" date="2016-11" db="EMBL/GenBank/DDBJ databases">
        <authorList>
            <person name="Jaros S."/>
            <person name="Januszkiewicz K."/>
            <person name="Wedrychowicz H."/>
        </authorList>
    </citation>
    <scope>NUCLEOTIDE SEQUENCE [LARGE SCALE GENOMIC DNA]</scope>
    <source>
        <strain evidence="8 9">DSM 16917</strain>
    </source>
</reference>
<keyword evidence="9" id="KW-1185">Reference proteome</keyword>
<evidence type="ECO:0000313" key="8">
    <source>
        <dbReference type="EMBL" id="SHI09137.1"/>
    </source>
</evidence>